<dbReference type="OrthoDB" id="2586582at2759"/>
<accession>A0A6H0XPR0</accession>
<keyword evidence="5" id="KW-1185">Reference proteome</keyword>
<dbReference type="InterPro" id="IPR029058">
    <property type="entry name" value="AB_hydrolase_fold"/>
</dbReference>
<keyword evidence="2" id="KW-1015">Disulfide bond</keyword>
<dbReference type="InterPro" id="IPR000675">
    <property type="entry name" value="Cutinase/axe"/>
</dbReference>
<proteinExistence type="predicted"/>
<keyword evidence="1" id="KW-0378">Hydrolase</keyword>
<dbReference type="PANTHER" id="PTHR33630">
    <property type="entry name" value="CUTINASE RV1984C-RELATED-RELATED"/>
    <property type="match status" value="1"/>
</dbReference>
<organism evidence="4 5">
    <name type="scientific">Peltaster fructicola</name>
    <dbReference type="NCBI Taxonomy" id="286661"/>
    <lineage>
        <taxon>Eukaryota</taxon>
        <taxon>Fungi</taxon>
        <taxon>Dikarya</taxon>
        <taxon>Ascomycota</taxon>
        <taxon>Pezizomycotina</taxon>
        <taxon>Dothideomycetes</taxon>
        <taxon>Dothideomycetes incertae sedis</taxon>
        <taxon>Peltaster</taxon>
    </lineage>
</organism>
<sequence>MLGQTVVSALIAGSALFADYASAKPLKSLKARDQTCYSGVYVIYARGTYEPQNYSLSDTVARAITALIPDSFAQQVQYPANTSAISFSLGQAAAIQQITDYYNACPCGKTVLMGYSQGAFVIGNAIANPNASISIPQSIGKNVVSVLQFGDPQRVLGQGDVGQGVGDTYQVCNVSSELHTIR</sequence>
<feature type="chain" id="PRO_5026212815" description="Cutinase" evidence="3">
    <location>
        <begin position="24"/>
        <end position="182"/>
    </location>
</feature>
<dbReference type="AlphaFoldDB" id="A0A6H0XPR0"/>
<evidence type="ECO:0000313" key="5">
    <source>
        <dbReference type="Proteomes" id="UP000503462"/>
    </source>
</evidence>
<name>A0A6H0XPR0_9PEZI</name>
<feature type="signal peptide" evidence="3">
    <location>
        <begin position="1"/>
        <end position="23"/>
    </location>
</feature>
<evidence type="ECO:0008006" key="6">
    <source>
        <dbReference type="Google" id="ProtNLM"/>
    </source>
</evidence>
<evidence type="ECO:0000256" key="1">
    <source>
        <dbReference type="ARBA" id="ARBA00022801"/>
    </source>
</evidence>
<dbReference type="Pfam" id="PF01083">
    <property type="entry name" value="Cutinase"/>
    <property type="match status" value="1"/>
</dbReference>
<dbReference type="GO" id="GO:0052689">
    <property type="term" value="F:carboxylic ester hydrolase activity"/>
    <property type="evidence" value="ECO:0007669"/>
    <property type="project" value="UniProtKB-ARBA"/>
</dbReference>
<reference evidence="4 5" key="1">
    <citation type="journal article" date="2016" name="Sci. Rep.">
        <title>Peltaster fructicola genome reveals evolution from an invasive phytopathogen to an ectophytic parasite.</title>
        <authorList>
            <person name="Xu C."/>
            <person name="Chen H."/>
            <person name="Gleason M.L."/>
            <person name="Xu J.R."/>
            <person name="Liu H."/>
            <person name="Zhang R."/>
            <person name="Sun G."/>
        </authorList>
    </citation>
    <scope>NUCLEOTIDE SEQUENCE [LARGE SCALE GENOMIC DNA]</scope>
    <source>
        <strain evidence="4 5">LNHT1506</strain>
    </source>
</reference>
<dbReference type="Gene3D" id="3.40.50.1820">
    <property type="entry name" value="alpha/beta hydrolase"/>
    <property type="match status" value="1"/>
</dbReference>
<dbReference type="EMBL" id="CP051140">
    <property type="protein sequence ID" value="QIW96608.1"/>
    <property type="molecule type" value="Genomic_DNA"/>
</dbReference>
<evidence type="ECO:0000313" key="4">
    <source>
        <dbReference type="EMBL" id="QIW96608.1"/>
    </source>
</evidence>
<evidence type="ECO:0000256" key="3">
    <source>
        <dbReference type="SAM" id="SignalP"/>
    </source>
</evidence>
<dbReference type="SMART" id="SM01110">
    <property type="entry name" value="Cutinase"/>
    <property type="match status" value="1"/>
</dbReference>
<gene>
    <name evidence="4" type="ORF">AMS68_002126</name>
</gene>
<dbReference type="SUPFAM" id="SSF53474">
    <property type="entry name" value="alpha/beta-Hydrolases"/>
    <property type="match status" value="1"/>
</dbReference>
<evidence type="ECO:0000256" key="2">
    <source>
        <dbReference type="ARBA" id="ARBA00023157"/>
    </source>
</evidence>
<protein>
    <recommendedName>
        <fullName evidence="6">Cutinase</fullName>
    </recommendedName>
</protein>
<dbReference type="Proteomes" id="UP000503462">
    <property type="component" value="Chromosome 2"/>
</dbReference>
<dbReference type="PANTHER" id="PTHR33630:SF9">
    <property type="entry name" value="CUTINASE 4"/>
    <property type="match status" value="1"/>
</dbReference>
<keyword evidence="3" id="KW-0732">Signal</keyword>